<dbReference type="CTD" id="3459"/>
<dbReference type="GeneID" id="114495155"/>
<dbReference type="Gene3D" id="2.60.40.10">
    <property type="entry name" value="Immunoglobulins"/>
    <property type="match status" value="2"/>
</dbReference>
<evidence type="ECO:0000256" key="3">
    <source>
        <dbReference type="ARBA" id="ARBA00022475"/>
    </source>
</evidence>
<feature type="domain" description="Fibronectin type-III" evidence="20">
    <location>
        <begin position="6"/>
        <end position="108"/>
    </location>
</feature>
<proteinExistence type="inferred from homology"/>
<evidence type="ECO:0000256" key="12">
    <source>
        <dbReference type="ARBA" id="ARBA00023180"/>
    </source>
</evidence>
<evidence type="ECO:0000256" key="8">
    <source>
        <dbReference type="ARBA" id="ARBA00022989"/>
    </source>
</evidence>
<dbReference type="GO" id="GO:0004896">
    <property type="term" value="F:cytokine receptor activity"/>
    <property type="evidence" value="ECO:0007669"/>
    <property type="project" value="InterPro"/>
</dbReference>
<evidence type="ECO:0000256" key="10">
    <source>
        <dbReference type="ARBA" id="ARBA00023157"/>
    </source>
</evidence>
<dbReference type="AlphaFoldDB" id="A0A6J2LGM4"/>
<evidence type="ECO:0000256" key="18">
    <source>
        <dbReference type="SAM" id="Phobius"/>
    </source>
</evidence>
<dbReference type="OrthoDB" id="9946382at2759"/>
<evidence type="ECO:0000259" key="20">
    <source>
        <dbReference type="Pfam" id="PF01108"/>
    </source>
</evidence>
<evidence type="ECO:0000256" key="5">
    <source>
        <dbReference type="ARBA" id="ARBA00022692"/>
    </source>
</evidence>
<dbReference type="InterPro" id="IPR008355">
    <property type="entry name" value="Interferon_gamma_rcpt_asu"/>
</dbReference>
<dbReference type="GO" id="GO:0009615">
    <property type="term" value="P:response to virus"/>
    <property type="evidence" value="ECO:0007669"/>
    <property type="project" value="UniProtKB-ARBA"/>
</dbReference>
<keyword evidence="9 18" id="KW-0472">Membrane</keyword>
<dbReference type="Pfam" id="PF20634">
    <property type="entry name" value="IFNGR1_transm"/>
    <property type="match status" value="1"/>
</dbReference>
<evidence type="ECO:0000256" key="16">
    <source>
        <dbReference type="ARBA" id="ARBA00082025"/>
    </source>
</evidence>
<dbReference type="Pfam" id="PF01108">
    <property type="entry name" value="Tissue_fac"/>
    <property type="match status" value="1"/>
</dbReference>
<evidence type="ECO:0000256" key="11">
    <source>
        <dbReference type="ARBA" id="ARBA00023170"/>
    </source>
</evidence>
<sequence length="471" mass="51807">MALLLLVLITQVASPAEMSAVDRKLSSVPVPTNVTIEAYNLNAFVHWDYPVMRQTPVFIVEVKTYGQGAWSAACSTSDHQCNIFHLIGDPINSVWARVKARVGQEESAFAESKEFILCRQWKVGPPKLSIRKTEDQIIVDIFHPLASVHEQDLEEIYDGGRCDIFTYNVYVKVNGTLLILKEDDCNVTWCQLTVPVSSLTPEYCISAEGISDLELWPLKTEKSEELCSSIIGHKNVKNSVWIPIVAAVLIFLVLTLVIVCCNIKKINPFKRKSIMLPKSLVSVVKIASSETKAESKYISPITYEPIVPENEKVVSEEQWSPATISSTQTEDDPGKVEPKDLSSETEVVITEEHTSDVAPDSPLTPVRKADSAHSSGSNQSEPCSITLNAYHSRSGSDSGVVESVSFLSDSGSLPDNKTEVNMGEPEPIMLRNTTTSFGYDKPHVLVDLPVDEGGKESLIGYRVTAGSKEFS</sequence>
<dbReference type="GO" id="GO:0060333">
    <property type="term" value="P:type II interferon-mediated signaling pathway"/>
    <property type="evidence" value="ECO:0007669"/>
    <property type="project" value="InterPro"/>
</dbReference>
<dbReference type="InParanoid" id="A0A6J2LGM4"/>
<feature type="domain" description="Interferon gamma receptor D2" evidence="21">
    <location>
        <begin position="128"/>
        <end position="229"/>
    </location>
</feature>
<dbReference type="RefSeq" id="XP_028366114.1">
    <property type="nucleotide sequence ID" value="XM_028510313.2"/>
</dbReference>
<comment type="subunit">
    <text evidence="14">Monomer. Heterodimer with IFNGR2, to form the IFNG receptor complex. Interacts with JAK1. Interacts (when phosphorylated) with STAT1. Interacts with SOCS1.</text>
</comment>
<name>A0A6J2LGM4_9CHIR</name>
<feature type="compositionally biased region" description="Polar residues" evidence="17">
    <location>
        <begin position="317"/>
        <end position="328"/>
    </location>
</feature>
<keyword evidence="12" id="KW-0325">Glycoprotein</keyword>
<evidence type="ECO:0000256" key="6">
    <source>
        <dbReference type="ARBA" id="ARBA00022729"/>
    </source>
</evidence>
<keyword evidence="6 19" id="KW-0732">Signal</keyword>
<keyword evidence="5 18" id="KW-0812">Transmembrane</keyword>
<feature type="region of interest" description="Disordered" evidence="17">
    <location>
        <begin position="317"/>
        <end position="383"/>
    </location>
</feature>
<dbReference type="InterPro" id="IPR013783">
    <property type="entry name" value="Ig-like_fold"/>
</dbReference>
<dbReference type="InterPro" id="IPR021126">
    <property type="entry name" value="IFN_gamma_rc_D2_pox/mammal"/>
</dbReference>
<feature type="signal peptide" evidence="19">
    <location>
        <begin position="1"/>
        <end position="15"/>
    </location>
</feature>
<reference evidence="23" key="1">
    <citation type="submission" date="2025-08" db="UniProtKB">
        <authorList>
            <consortium name="RefSeq"/>
        </authorList>
    </citation>
    <scope>IDENTIFICATION</scope>
    <source>
        <tissue evidence="23">Muscle</tissue>
    </source>
</reference>
<evidence type="ECO:0000256" key="15">
    <source>
        <dbReference type="ARBA" id="ARBA00069555"/>
    </source>
</evidence>
<dbReference type="InterPro" id="IPR036116">
    <property type="entry name" value="FN3_sf"/>
</dbReference>
<accession>A0A6J2LGM4</accession>
<keyword evidence="3" id="KW-1003">Cell membrane</keyword>
<keyword evidence="7" id="KW-0832">Ubl conjugation</keyword>
<feature type="chain" id="PRO_5027030442" description="Interferon gamma receptor 1" evidence="19">
    <location>
        <begin position="16"/>
        <end position="471"/>
    </location>
</feature>
<feature type="transmembrane region" description="Helical" evidence="18">
    <location>
        <begin position="240"/>
        <end position="263"/>
    </location>
</feature>
<dbReference type="GO" id="GO:0019955">
    <property type="term" value="F:cytokine binding"/>
    <property type="evidence" value="ECO:0007669"/>
    <property type="project" value="InterPro"/>
</dbReference>
<feature type="compositionally biased region" description="Polar residues" evidence="17">
    <location>
        <begin position="372"/>
        <end position="383"/>
    </location>
</feature>
<dbReference type="InterPro" id="IPR050650">
    <property type="entry name" value="Type-II_Cytokine-TF_Rcpt"/>
</dbReference>
<keyword evidence="10" id="KW-1015">Disulfide bond</keyword>
<dbReference type="PRINTS" id="PR01777">
    <property type="entry name" value="INTERFERONGR"/>
</dbReference>
<evidence type="ECO:0000256" key="1">
    <source>
        <dbReference type="ARBA" id="ARBA00004251"/>
    </source>
</evidence>
<keyword evidence="8 18" id="KW-1133">Transmembrane helix</keyword>
<dbReference type="FunCoup" id="A0A6J2LGM4">
    <property type="interactions" value="745"/>
</dbReference>
<evidence type="ECO:0000259" key="21">
    <source>
        <dbReference type="Pfam" id="PF07140"/>
    </source>
</evidence>
<comment type="similarity">
    <text evidence="2">Belongs to the type II cytokine receptor family.</text>
</comment>
<evidence type="ECO:0000256" key="9">
    <source>
        <dbReference type="ARBA" id="ARBA00023136"/>
    </source>
</evidence>
<keyword evidence="13" id="KW-0393">Immunoglobulin domain</keyword>
<evidence type="ECO:0000256" key="17">
    <source>
        <dbReference type="SAM" id="MobiDB-lite"/>
    </source>
</evidence>
<evidence type="ECO:0000256" key="19">
    <source>
        <dbReference type="SAM" id="SignalP"/>
    </source>
</evidence>
<feature type="compositionally biased region" description="Basic and acidic residues" evidence="17">
    <location>
        <begin position="332"/>
        <end position="342"/>
    </location>
</feature>
<dbReference type="FunFam" id="2.60.40.10:FF:001244">
    <property type="entry name" value="Interferon gamma receptor 1"/>
    <property type="match status" value="1"/>
</dbReference>
<dbReference type="SUPFAM" id="SSF49265">
    <property type="entry name" value="Fibronectin type III"/>
    <property type="match status" value="2"/>
</dbReference>
<dbReference type="Proteomes" id="UP000504628">
    <property type="component" value="Chromosome 4"/>
</dbReference>
<evidence type="ECO:0000256" key="7">
    <source>
        <dbReference type="ARBA" id="ARBA00022843"/>
    </source>
</evidence>
<evidence type="ECO:0000256" key="14">
    <source>
        <dbReference type="ARBA" id="ARBA00063248"/>
    </source>
</evidence>
<dbReference type="PANTHER" id="PTHR20859:SF5">
    <property type="entry name" value="INTERFERON GAMMA RECEPTOR 1"/>
    <property type="match status" value="1"/>
</dbReference>
<dbReference type="FunFam" id="2.60.40.10:FF:001425">
    <property type="entry name" value="Interferon gamma receptor 1"/>
    <property type="match status" value="1"/>
</dbReference>
<keyword evidence="11 23" id="KW-0675">Receptor</keyword>
<evidence type="ECO:0000256" key="4">
    <source>
        <dbReference type="ARBA" id="ARBA00022553"/>
    </source>
</evidence>
<comment type="subcellular location">
    <subcellularLocation>
        <location evidence="1">Cell membrane</location>
        <topology evidence="1">Single-pass type I membrane protein</topology>
    </subcellularLocation>
</comment>
<keyword evidence="22" id="KW-1185">Reference proteome</keyword>
<dbReference type="InterPro" id="IPR003961">
    <property type="entry name" value="FN3_dom"/>
</dbReference>
<dbReference type="KEGG" id="pdic:114495155"/>
<evidence type="ECO:0000313" key="23">
    <source>
        <dbReference type="RefSeq" id="XP_028366114.1"/>
    </source>
</evidence>
<dbReference type="GO" id="GO:0005886">
    <property type="term" value="C:plasma membrane"/>
    <property type="evidence" value="ECO:0007669"/>
    <property type="project" value="UniProtKB-SubCell"/>
</dbReference>
<dbReference type="Pfam" id="PF07140">
    <property type="entry name" value="IFNGR1_D2"/>
    <property type="match status" value="1"/>
</dbReference>
<protein>
    <recommendedName>
        <fullName evidence="15">Interferon gamma receptor 1</fullName>
    </recommendedName>
    <alternativeName>
        <fullName evidence="16">Interferon gamma receptor alpha-chain</fullName>
    </alternativeName>
</protein>
<dbReference type="PANTHER" id="PTHR20859">
    <property type="entry name" value="INTERFERON/INTERLEUKIN RECEPTOR"/>
    <property type="match status" value="1"/>
</dbReference>
<gene>
    <name evidence="23" type="primary">IFNGR1</name>
</gene>
<evidence type="ECO:0000256" key="2">
    <source>
        <dbReference type="ARBA" id="ARBA00005399"/>
    </source>
</evidence>
<evidence type="ECO:0000256" key="13">
    <source>
        <dbReference type="ARBA" id="ARBA00023319"/>
    </source>
</evidence>
<evidence type="ECO:0000313" key="22">
    <source>
        <dbReference type="Proteomes" id="UP000504628"/>
    </source>
</evidence>
<keyword evidence="4" id="KW-0597">Phosphoprotein</keyword>
<organism evidence="22 23">
    <name type="scientific">Phyllostomus discolor</name>
    <name type="common">pale spear-nosed bat</name>
    <dbReference type="NCBI Taxonomy" id="89673"/>
    <lineage>
        <taxon>Eukaryota</taxon>
        <taxon>Metazoa</taxon>
        <taxon>Chordata</taxon>
        <taxon>Craniata</taxon>
        <taxon>Vertebrata</taxon>
        <taxon>Euteleostomi</taxon>
        <taxon>Mammalia</taxon>
        <taxon>Eutheria</taxon>
        <taxon>Laurasiatheria</taxon>
        <taxon>Chiroptera</taxon>
        <taxon>Yangochiroptera</taxon>
        <taxon>Phyllostomidae</taxon>
        <taxon>Phyllostominae</taxon>
        <taxon>Phyllostomus</taxon>
    </lineage>
</organism>